<reference evidence="2" key="1">
    <citation type="journal article" date="2022" name="IScience">
        <title>Evolution of zygomycete secretomes and the origins of terrestrial fungal ecologies.</title>
        <authorList>
            <person name="Chang Y."/>
            <person name="Wang Y."/>
            <person name="Mondo S."/>
            <person name="Ahrendt S."/>
            <person name="Andreopoulos W."/>
            <person name="Barry K."/>
            <person name="Beard J."/>
            <person name="Benny G.L."/>
            <person name="Blankenship S."/>
            <person name="Bonito G."/>
            <person name="Cuomo C."/>
            <person name="Desiro A."/>
            <person name="Gervers K.A."/>
            <person name="Hundley H."/>
            <person name="Kuo A."/>
            <person name="LaButti K."/>
            <person name="Lang B.F."/>
            <person name="Lipzen A."/>
            <person name="O'Donnell K."/>
            <person name="Pangilinan J."/>
            <person name="Reynolds N."/>
            <person name="Sandor L."/>
            <person name="Smith M.E."/>
            <person name="Tsang A."/>
            <person name="Grigoriev I.V."/>
            <person name="Stajich J.E."/>
            <person name="Spatafora J.W."/>
        </authorList>
    </citation>
    <scope>NUCLEOTIDE SEQUENCE</scope>
    <source>
        <strain evidence="2">RSA 2281</strain>
    </source>
</reference>
<keyword evidence="1" id="KW-0472">Membrane</keyword>
<accession>A0AAD5PJ97</accession>
<gene>
    <name evidence="2" type="ORF">BDA99DRAFT_8625</name>
</gene>
<evidence type="ECO:0000256" key="1">
    <source>
        <dbReference type="SAM" id="Phobius"/>
    </source>
</evidence>
<reference evidence="2" key="2">
    <citation type="submission" date="2023-02" db="EMBL/GenBank/DDBJ databases">
        <authorList>
            <consortium name="DOE Joint Genome Institute"/>
            <person name="Mondo S.J."/>
            <person name="Chang Y."/>
            <person name="Wang Y."/>
            <person name="Ahrendt S."/>
            <person name="Andreopoulos W."/>
            <person name="Barry K."/>
            <person name="Beard J."/>
            <person name="Benny G.L."/>
            <person name="Blankenship S."/>
            <person name="Bonito G."/>
            <person name="Cuomo C."/>
            <person name="Desiro A."/>
            <person name="Gervers K.A."/>
            <person name="Hundley H."/>
            <person name="Kuo A."/>
            <person name="LaButti K."/>
            <person name="Lang B.F."/>
            <person name="Lipzen A."/>
            <person name="O'Donnell K."/>
            <person name="Pangilinan J."/>
            <person name="Reynolds N."/>
            <person name="Sandor L."/>
            <person name="Smith M.W."/>
            <person name="Tsang A."/>
            <person name="Grigoriev I.V."/>
            <person name="Stajich J.E."/>
            <person name="Spatafora J.W."/>
        </authorList>
    </citation>
    <scope>NUCLEOTIDE SEQUENCE</scope>
    <source>
        <strain evidence="2">RSA 2281</strain>
    </source>
</reference>
<evidence type="ECO:0000313" key="3">
    <source>
        <dbReference type="Proteomes" id="UP001209540"/>
    </source>
</evidence>
<keyword evidence="1" id="KW-0812">Transmembrane</keyword>
<feature type="transmembrane region" description="Helical" evidence="1">
    <location>
        <begin position="20"/>
        <end position="40"/>
    </location>
</feature>
<organism evidence="2 3">
    <name type="scientific">Phascolomyces articulosus</name>
    <dbReference type="NCBI Taxonomy" id="60185"/>
    <lineage>
        <taxon>Eukaryota</taxon>
        <taxon>Fungi</taxon>
        <taxon>Fungi incertae sedis</taxon>
        <taxon>Mucoromycota</taxon>
        <taxon>Mucoromycotina</taxon>
        <taxon>Mucoromycetes</taxon>
        <taxon>Mucorales</taxon>
        <taxon>Lichtheimiaceae</taxon>
        <taxon>Phascolomyces</taxon>
    </lineage>
</organism>
<dbReference type="Proteomes" id="UP001209540">
    <property type="component" value="Unassembled WGS sequence"/>
</dbReference>
<dbReference type="AlphaFoldDB" id="A0AAD5PJ97"/>
<feature type="transmembrane region" description="Helical" evidence="1">
    <location>
        <begin position="46"/>
        <end position="70"/>
    </location>
</feature>
<keyword evidence="3" id="KW-1185">Reference proteome</keyword>
<comment type="caution">
    <text evidence="2">The sequence shown here is derived from an EMBL/GenBank/DDBJ whole genome shotgun (WGS) entry which is preliminary data.</text>
</comment>
<keyword evidence="1" id="KW-1133">Transmembrane helix</keyword>
<protein>
    <submittedName>
        <fullName evidence="2">Uncharacterized protein</fullName>
    </submittedName>
</protein>
<proteinExistence type="predicted"/>
<name>A0AAD5PJ97_9FUNG</name>
<evidence type="ECO:0000313" key="2">
    <source>
        <dbReference type="EMBL" id="KAI9278505.1"/>
    </source>
</evidence>
<sequence length="71" mass="8674">MYVYSFLIPTLKPIFIRHIIHYHLFFYALILFSNTIYFSFSLSSPLPLFAFRSHIFFVNILFSFSFKFLYK</sequence>
<dbReference type="EMBL" id="JAIXMP010000001">
    <property type="protein sequence ID" value="KAI9278505.1"/>
    <property type="molecule type" value="Genomic_DNA"/>
</dbReference>